<dbReference type="GO" id="GO:0005524">
    <property type="term" value="F:ATP binding"/>
    <property type="evidence" value="ECO:0007669"/>
    <property type="project" value="UniProtKB-KW"/>
</dbReference>
<dbReference type="PANTHER" id="PTHR30595:SF6">
    <property type="entry name" value="SCHLAFEN ALBA-2 DOMAIN-CONTAINING PROTEIN"/>
    <property type="match status" value="1"/>
</dbReference>
<evidence type="ECO:0000313" key="1">
    <source>
        <dbReference type="EMBL" id="MFD2310362.1"/>
    </source>
</evidence>
<dbReference type="Proteomes" id="UP001597425">
    <property type="component" value="Unassembled WGS sequence"/>
</dbReference>
<keyword evidence="1" id="KW-0547">Nucleotide-binding</keyword>
<keyword evidence="1" id="KW-0067">ATP-binding</keyword>
<name>A0ABW5EAN1_9GAMM</name>
<protein>
    <submittedName>
        <fullName evidence="1">ATP-binding protein</fullName>
    </submittedName>
</protein>
<dbReference type="RefSeq" id="WP_265722529.1">
    <property type="nucleotide sequence ID" value="NZ_JAPIVK010000024.1"/>
</dbReference>
<evidence type="ECO:0000313" key="2">
    <source>
        <dbReference type="Proteomes" id="UP001597425"/>
    </source>
</evidence>
<proteinExistence type="predicted"/>
<comment type="caution">
    <text evidence="1">The sequence shown here is derived from an EMBL/GenBank/DDBJ whole genome shotgun (WGS) entry which is preliminary data.</text>
</comment>
<keyword evidence="2" id="KW-1185">Reference proteome</keyword>
<dbReference type="PANTHER" id="PTHR30595">
    <property type="entry name" value="GLPR-RELATED TRANSCRIPTIONAL REPRESSOR"/>
    <property type="match status" value="1"/>
</dbReference>
<organism evidence="1 2">
    <name type="scientific">Microbulbifer halophilus</name>
    <dbReference type="NCBI Taxonomy" id="453963"/>
    <lineage>
        <taxon>Bacteria</taxon>
        <taxon>Pseudomonadati</taxon>
        <taxon>Pseudomonadota</taxon>
        <taxon>Gammaproteobacteria</taxon>
        <taxon>Cellvibrionales</taxon>
        <taxon>Microbulbiferaceae</taxon>
        <taxon>Microbulbifer</taxon>
    </lineage>
</organism>
<accession>A0ABW5EAN1</accession>
<dbReference type="Gene3D" id="3.30.565.60">
    <property type="match status" value="1"/>
</dbReference>
<dbReference type="Pfam" id="PF13749">
    <property type="entry name" value="HATPase_c_4"/>
    <property type="match status" value="1"/>
</dbReference>
<reference evidence="2" key="1">
    <citation type="journal article" date="2019" name="Int. J. Syst. Evol. Microbiol.">
        <title>The Global Catalogue of Microorganisms (GCM) 10K type strain sequencing project: providing services to taxonomists for standard genome sequencing and annotation.</title>
        <authorList>
            <consortium name="The Broad Institute Genomics Platform"/>
            <consortium name="The Broad Institute Genome Sequencing Center for Infectious Disease"/>
            <person name="Wu L."/>
            <person name="Ma J."/>
        </authorList>
    </citation>
    <scope>NUCLEOTIDE SEQUENCE [LARGE SCALE GENOMIC DNA]</scope>
    <source>
        <strain evidence="2">KCTC 12848</strain>
    </source>
</reference>
<sequence length="287" mass="32378">MSLAATVPFDDRYRQGASLTDLSPHLMREFLQEIGSELTAEAATLDAEALGWRMNVVGGPSEMAFPKNVGLLFFNEHPEQFFPATQIDVVYFPDGPGGDRFEEKEFRGPLGRIARDAVDYIARNYLKETVIKHPDRPQAERFWNYPLAAIEEAVVNAVYHRSYEIREPIEVRITPEELMVLSFPGPDRSIRMDDLQAGRAVSRRYRNRRIGEFLKELDLTEGRSTGILKVLRVMRANGSPAPVFESDDERSSFLIRLPVHEGFAGEVTEQVTQQVEALISASSGEMS</sequence>
<dbReference type="EMBL" id="JBHUJD010000008">
    <property type="protein sequence ID" value="MFD2310362.1"/>
    <property type="molecule type" value="Genomic_DNA"/>
</dbReference>
<gene>
    <name evidence="1" type="ORF">ACFSKX_07995</name>
</gene>
<dbReference type="InterPro" id="IPR038475">
    <property type="entry name" value="RecG_C_sf"/>
</dbReference>